<proteinExistence type="predicted"/>
<evidence type="ECO:0000313" key="2">
    <source>
        <dbReference type="Proteomes" id="UP000821865"/>
    </source>
</evidence>
<dbReference type="Proteomes" id="UP000821865">
    <property type="component" value="Chromosome 1"/>
</dbReference>
<keyword evidence="2" id="KW-1185">Reference proteome</keyword>
<dbReference type="EMBL" id="CM023470">
    <property type="protein sequence ID" value="KAH7978071.1"/>
    <property type="molecule type" value="Genomic_DNA"/>
</dbReference>
<organism evidence="1 2">
    <name type="scientific">Dermacentor silvarum</name>
    <name type="common">Tick</name>
    <dbReference type="NCBI Taxonomy" id="543639"/>
    <lineage>
        <taxon>Eukaryota</taxon>
        <taxon>Metazoa</taxon>
        <taxon>Ecdysozoa</taxon>
        <taxon>Arthropoda</taxon>
        <taxon>Chelicerata</taxon>
        <taxon>Arachnida</taxon>
        <taxon>Acari</taxon>
        <taxon>Parasitiformes</taxon>
        <taxon>Ixodida</taxon>
        <taxon>Ixodoidea</taxon>
        <taxon>Ixodidae</taxon>
        <taxon>Rhipicephalinae</taxon>
        <taxon>Dermacentor</taxon>
    </lineage>
</organism>
<comment type="caution">
    <text evidence="1">The sequence shown here is derived from an EMBL/GenBank/DDBJ whole genome shotgun (WGS) entry which is preliminary data.</text>
</comment>
<reference evidence="1" key="1">
    <citation type="submission" date="2020-05" db="EMBL/GenBank/DDBJ databases">
        <title>Large-scale comparative analyses of tick genomes elucidate their genetic diversity and vector capacities.</title>
        <authorList>
            <person name="Jia N."/>
            <person name="Wang J."/>
            <person name="Shi W."/>
            <person name="Du L."/>
            <person name="Sun Y."/>
            <person name="Zhan W."/>
            <person name="Jiang J."/>
            <person name="Wang Q."/>
            <person name="Zhang B."/>
            <person name="Ji P."/>
            <person name="Sakyi L.B."/>
            <person name="Cui X."/>
            <person name="Yuan T."/>
            <person name="Jiang B."/>
            <person name="Yang W."/>
            <person name="Lam T.T.-Y."/>
            <person name="Chang Q."/>
            <person name="Ding S."/>
            <person name="Wang X."/>
            <person name="Zhu J."/>
            <person name="Ruan X."/>
            <person name="Zhao L."/>
            <person name="Wei J."/>
            <person name="Que T."/>
            <person name="Du C."/>
            <person name="Cheng J."/>
            <person name="Dai P."/>
            <person name="Han X."/>
            <person name="Huang E."/>
            <person name="Gao Y."/>
            <person name="Liu J."/>
            <person name="Shao H."/>
            <person name="Ye R."/>
            <person name="Li L."/>
            <person name="Wei W."/>
            <person name="Wang X."/>
            <person name="Wang C."/>
            <person name="Yang T."/>
            <person name="Huo Q."/>
            <person name="Li W."/>
            <person name="Guo W."/>
            <person name="Chen H."/>
            <person name="Zhou L."/>
            <person name="Ni X."/>
            <person name="Tian J."/>
            <person name="Zhou Y."/>
            <person name="Sheng Y."/>
            <person name="Liu T."/>
            <person name="Pan Y."/>
            <person name="Xia L."/>
            <person name="Li J."/>
            <person name="Zhao F."/>
            <person name="Cao W."/>
        </authorList>
    </citation>
    <scope>NUCLEOTIDE SEQUENCE</scope>
    <source>
        <strain evidence="1">Dsil-2018</strain>
    </source>
</reference>
<accession>A0ACB8DUX2</accession>
<evidence type="ECO:0000313" key="1">
    <source>
        <dbReference type="EMBL" id="KAH7978071.1"/>
    </source>
</evidence>
<protein>
    <submittedName>
        <fullName evidence="1">Uncharacterized protein</fullName>
    </submittedName>
</protein>
<sequence>MDEDAVVVVISNRPVESTHKVISKTVTHASHAPDICRVTVLRTRERIKALAAASGEAPVKIVQQVMADVAASSRQHLPSDEALRQIVRRKRKVDCPHEPSAVQELIIEGEFKTTLDGREFLRHDCTSADGARLLIFSRTKT</sequence>
<name>A0ACB8DUX2_DERSI</name>
<gene>
    <name evidence="1" type="ORF">HPB49_004359</name>
</gene>